<evidence type="ECO:0000259" key="4">
    <source>
        <dbReference type="Pfam" id="PF00733"/>
    </source>
</evidence>
<organism evidence="5 6">
    <name type="scientific">Paramecium octaurelia</name>
    <dbReference type="NCBI Taxonomy" id="43137"/>
    <lineage>
        <taxon>Eukaryota</taxon>
        <taxon>Sar</taxon>
        <taxon>Alveolata</taxon>
        <taxon>Ciliophora</taxon>
        <taxon>Intramacronucleata</taxon>
        <taxon>Oligohymenophorea</taxon>
        <taxon>Peniculida</taxon>
        <taxon>Parameciidae</taxon>
        <taxon>Paramecium</taxon>
    </lineage>
</organism>
<dbReference type="Pfam" id="PF00733">
    <property type="entry name" value="Asn_synthase"/>
    <property type="match status" value="1"/>
</dbReference>
<keyword evidence="1" id="KW-0547">Nucleotide-binding</keyword>
<dbReference type="GO" id="GO:0004066">
    <property type="term" value="F:asparagine synthase (glutamine-hydrolyzing) activity"/>
    <property type="evidence" value="ECO:0007669"/>
    <property type="project" value="InterPro"/>
</dbReference>
<reference evidence="5" key="1">
    <citation type="submission" date="2021-01" db="EMBL/GenBank/DDBJ databases">
        <authorList>
            <consortium name="Genoscope - CEA"/>
            <person name="William W."/>
        </authorList>
    </citation>
    <scope>NUCLEOTIDE SEQUENCE</scope>
</reference>
<evidence type="ECO:0000256" key="1">
    <source>
        <dbReference type="ARBA" id="ARBA00022741"/>
    </source>
</evidence>
<dbReference type="OrthoDB" id="409189at2759"/>
<sequence>MIYIACLAWGIEIRLPFMFKSLIEQIISIDPNYQMIMPSNHKLKIYIKKAFEDLENPFVQQEILWRQKEQFSDGMEFSKELINQAQIKNSLKLQLLIPRDKEQYWFRQVYTSAFPIDSSTENVSINNLCTHENPSIGDKIKDESTKVQNHNQR</sequence>
<dbReference type="PANTHER" id="PTHR11772">
    <property type="entry name" value="ASPARAGINE SYNTHETASE"/>
    <property type="match status" value="1"/>
</dbReference>
<comment type="caution">
    <text evidence="5">The sequence shown here is derived from an EMBL/GenBank/DDBJ whole genome shotgun (WGS) entry which is preliminary data.</text>
</comment>
<dbReference type="InterPro" id="IPR001962">
    <property type="entry name" value="Asn_synthase"/>
</dbReference>
<dbReference type="PANTHER" id="PTHR11772:SF2">
    <property type="entry name" value="ASPARAGINE SYNTHETASE [GLUTAMINE-HYDROLYZING]"/>
    <property type="match status" value="1"/>
</dbReference>
<feature type="region of interest" description="Disordered" evidence="3">
    <location>
        <begin position="134"/>
        <end position="153"/>
    </location>
</feature>
<dbReference type="EMBL" id="CAJJDP010000048">
    <property type="protein sequence ID" value="CAD8166680.1"/>
    <property type="molecule type" value="Genomic_DNA"/>
</dbReference>
<evidence type="ECO:0000256" key="3">
    <source>
        <dbReference type="SAM" id="MobiDB-lite"/>
    </source>
</evidence>
<proteinExistence type="predicted"/>
<dbReference type="AlphaFoldDB" id="A0A8S1UNP4"/>
<evidence type="ECO:0000313" key="5">
    <source>
        <dbReference type="EMBL" id="CAD8166680.1"/>
    </source>
</evidence>
<accession>A0A8S1UNP4</accession>
<dbReference type="GO" id="GO:0005829">
    <property type="term" value="C:cytosol"/>
    <property type="evidence" value="ECO:0007669"/>
    <property type="project" value="TreeGrafter"/>
</dbReference>
<keyword evidence="6" id="KW-1185">Reference proteome</keyword>
<name>A0A8S1UNP4_PAROT</name>
<dbReference type="InterPro" id="IPR050795">
    <property type="entry name" value="Asn_Synthetase"/>
</dbReference>
<dbReference type="Proteomes" id="UP000683925">
    <property type="component" value="Unassembled WGS sequence"/>
</dbReference>
<keyword evidence="2" id="KW-0067">ATP-binding</keyword>
<dbReference type="GO" id="GO:0006529">
    <property type="term" value="P:asparagine biosynthetic process"/>
    <property type="evidence" value="ECO:0007669"/>
    <property type="project" value="InterPro"/>
</dbReference>
<evidence type="ECO:0000256" key="2">
    <source>
        <dbReference type="ARBA" id="ARBA00022840"/>
    </source>
</evidence>
<feature type="domain" description="Asparagine synthetase" evidence="4">
    <location>
        <begin position="6"/>
        <end position="78"/>
    </location>
</feature>
<protein>
    <recommendedName>
        <fullName evidence="4">Asparagine synthetase domain-containing protein</fullName>
    </recommendedName>
</protein>
<evidence type="ECO:0000313" key="6">
    <source>
        <dbReference type="Proteomes" id="UP000683925"/>
    </source>
</evidence>
<gene>
    <name evidence="5" type="ORF">POCTA_138.1.T0480293</name>
</gene>
<dbReference type="GO" id="GO:0005524">
    <property type="term" value="F:ATP binding"/>
    <property type="evidence" value="ECO:0007669"/>
    <property type="project" value="UniProtKB-KW"/>
</dbReference>